<evidence type="ECO:0000256" key="12">
    <source>
        <dbReference type="ARBA" id="ARBA00022842"/>
    </source>
</evidence>
<evidence type="ECO:0000313" key="20">
    <source>
        <dbReference type="EMBL" id="QUE51176.1"/>
    </source>
</evidence>
<dbReference type="InterPro" id="IPR023299">
    <property type="entry name" value="ATPase_P-typ_cyto_dom_N"/>
</dbReference>
<dbReference type="Gene3D" id="3.40.50.1000">
    <property type="entry name" value="HAD superfamily/HAD-like"/>
    <property type="match status" value="1"/>
</dbReference>
<dbReference type="SFLD" id="SFLDF00027">
    <property type="entry name" value="p-type_atpase"/>
    <property type="match status" value="1"/>
</dbReference>
<dbReference type="SUPFAM" id="SSF81665">
    <property type="entry name" value="Calcium ATPase, transmembrane domain M"/>
    <property type="match status" value="1"/>
</dbReference>
<evidence type="ECO:0000256" key="7">
    <source>
        <dbReference type="ARBA" id="ARBA00022519"/>
    </source>
</evidence>
<evidence type="ECO:0000256" key="16">
    <source>
        <dbReference type="ARBA" id="ARBA00029806"/>
    </source>
</evidence>
<comment type="similarity">
    <text evidence="3">Belongs to the cation transport ATPase (P-type) (TC 3.A.3) family. Type IIIB subfamily.</text>
</comment>
<dbReference type="KEGG" id="lamb:KBB96_20270"/>
<dbReference type="Proteomes" id="UP000676169">
    <property type="component" value="Chromosome"/>
</dbReference>
<feature type="domain" description="Cation-transporting P-type ATPase N-terminal" evidence="19">
    <location>
        <begin position="18"/>
        <end position="91"/>
    </location>
</feature>
<dbReference type="InterPro" id="IPR004014">
    <property type="entry name" value="ATPase_P-typ_cation-transptr_N"/>
</dbReference>
<comment type="subcellular location">
    <subcellularLocation>
        <location evidence="2">Cell inner membrane</location>
        <topology evidence="2">Multi-pass membrane protein</topology>
    </subcellularLocation>
</comment>
<dbReference type="Pfam" id="PF00122">
    <property type="entry name" value="E1-E2_ATPase"/>
    <property type="match status" value="1"/>
</dbReference>
<dbReference type="SUPFAM" id="SSF56784">
    <property type="entry name" value="HAD-like"/>
    <property type="match status" value="1"/>
</dbReference>
<dbReference type="InterPro" id="IPR006415">
    <property type="entry name" value="P-type_ATPase_IIIB"/>
</dbReference>
<feature type="transmembrane region" description="Helical" evidence="18">
    <location>
        <begin position="690"/>
        <end position="715"/>
    </location>
</feature>
<feature type="transmembrane region" description="Helical" evidence="18">
    <location>
        <begin position="270"/>
        <end position="288"/>
    </location>
</feature>
<evidence type="ECO:0000256" key="1">
    <source>
        <dbReference type="ARBA" id="ARBA00003954"/>
    </source>
</evidence>
<keyword evidence="21" id="KW-1185">Reference proteome</keyword>
<proteinExistence type="inferred from homology"/>
<dbReference type="InterPro" id="IPR059000">
    <property type="entry name" value="ATPase_P-type_domA"/>
</dbReference>
<dbReference type="Pfam" id="PF00689">
    <property type="entry name" value="Cation_ATPase_C"/>
    <property type="match status" value="1"/>
</dbReference>
<keyword evidence="6" id="KW-1003">Cell membrane</keyword>
<dbReference type="PROSITE" id="PS00154">
    <property type="entry name" value="ATPASE_E1_E2"/>
    <property type="match status" value="1"/>
</dbReference>
<dbReference type="PRINTS" id="PR01836">
    <property type="entry name" value="MGATPASE"/>
</dbReference>
<keyword evidence="14 18" id="KW-1133">Transmembrane helix</keyword>
<keyword evidence="7" id="KW-0997">Cell inner membrane</keyword>
<dbReference type="GO" id="GO:0005524">
    <property type="term" value="F:ATP binding"/>
    <property type="evidence" value="ECO:0007669"/>
    <property type="project" value="UniProtKB-KW"/>
</dbReference>
<feature type="transmembrane region" description="Helical" evidence="18">
    <location>
        <begin position="94"/>
        <end position="111"/>
    </location>
</feature>
<feature type="transmembrane region" description="Helical" evidence="18">
    <location>
        <begin position="851"/>
        <end position="870"/>
    </location>
</feature>
<dbReference type="EC" id="7.2.2.14" evidence="4"/>
<reference evidence="20" key="1">
    <citation type="submission" date="2021-04" db="EMBL/GenBank/DDBJ databases">
        <title>Luteolibacter sp. 32A isolated from the skin of an Anderson's salamander (Ambystoma andersonii).</title>
        <authorList>
            <person name="Spergser J."/>
            <person name="Busse H.-J."/>
        </authorList>
    </citation>
    <scope>NUCLEOTIDE SEQUENCE</scope>
    <source>
        <strain evidence="20">32A</strain>
    </source>
</reference>
<dbReference type="InterPro" id="IPR006068">
    <property type="entry name" value="ATPase_P-typ_cation-transptr_C"/>
</dbReference>
<protein>
    <recommendedName>
        <fullName evidence="5">Magnesium-transporting ATPase, P-type 1</fullName>
        <ecNumber evidence="4">7.2.2.14</ecNumber>
    </recommendedName>
    <alternativeName>
        <fullName evidence="16">Mg(2+) transport ATPase, P-type 1</fullName>
    </alternativeName>
</protein>
<evidence type="ECO:0000259" key="19">
    <source>
        <dbReference type="SMART" id="SM00831"/>
    </source>
</evidence>
<evidence type="ECO:0000256" key="6">
    <source>
        <dbReference type="ARBA" id="ARBA00022475"/>
    </source>
</evidence>
<keyword evidence="11" id="KW-0067">ATP-binding</keyword>
<evidence type="ECO:0000256" key="4">
    <source>
        <dbReference type="ARBA" id="ARBA00012786"/>
    </source>
</evidence>
<evidence type="ECO:0000256" key="15">
    <source>
        <dbReference type="ARBA" id="ARBA00023136"/>
    </source>
</evidence>
<evidence type="ECO:0000256" key="2">
    <source>
        <dbReference type="ARBA" id="ARBA00004429"/>
    </source>
</evidence>
<dbReference type="SFLD" id="SFLDS00003">
    <property type="entry name" value="Haloacid_Dehalogenase"/>
    <property type="match status" value="1"/>
</dbReference>
<comment type="catalytic activity">
    <reaction evidence="17">
        <text>Mg(2+)(out) + ATP + H2O = Mg(2+)(in) + ADP + phosphate + H(+)</text>
        <dbReference type="Rhea" id="RHEA:10260"/>
        <dbReference type="ChEBI" id="CHEBI:15377"/>
        <dbReference type="ChEBI" id="CHEBI:15378"/>
        <dbReference type="ChEBI" id="CHEBI:18420"/>
        <dbReference type="ChEBI" id="CHEBI:30616"/>
        <dbReference type="ChEBI" id="CHEBI:43474"/>
        <dbReference type="ChEBI" id="CHEBI:456216"/>
        <dbReference type="EC" id="7.2.2.14"/>
    </reaction>
</comment>
<dbReference type="Gene3D" id="3.40.1110.10">
    <property type="entry name" value="Calcium-transporting ATPase, cytoplasmic domain N"/>
    <property type="match status" value="1"/>
</dbReference>
<dbReference type="InterPro" id="IPR008250">
    <property type="entry name" value="ATPase_P-typ_transduc_dom_A_sf"/>
</dbReference>
<gene>
    <name evidence="20" type="primary">mgtA</name>
    <name evidence="20" type="ORF">KBB96_20270</name>
</gene>
<dbReference type="GO" id="GO:0005886">
    <property type="term" value="C:plasma membrane"/>
    <property type="evidence" value="ECO:0007669"/>
    <property type="project" value="UniProtKB-SubCell"/>
</dbReference>
<dbReference type="NCBIfam" id="NF011702">
    <property type="entry name" value="PRK15122.1"/>
    <property type="match status" value="1"/>
</dbReference>
<feature type="transmembrane region" description="Helical" evidence="18">
    <location>
        <begin position="750"/>
        <end position="774"/>
    </location>
</feature>
<evidence type="ECO:0000256" key="5">
    <source>
        <dbReference type="ARBA" id="ARBA00013555"/>
    </source>
</evidence>
<evidence type="ECO:0000256" key="9">
    <source>
        <dbReference type="ARBA" id="ARBA00022692"/>
    </source>
</evidence>
<dbReference type="InterPro" id="IPR036412">
    <property type="entry name" value="HAD-like_sf"/>
</dbReference>
<dbReference type="AlphaFoldDB" id="A0A975G9D0"/>
<dbReference type="InterPro" id="IPR023298">
    <property type="entry name" value="ATPase_P-typ_TM_dom_sf"/>
</dbReference>
<dbReference type="SMART" id="SM00831">
    <property type="entry name" value="Cation_ATPase_N"/>
    <property type="match status" value="1"/>
</dbReference>
<feature type="transmembrane region" description="Helical" evidence="18">
    <location>
        <begin position="65"/>
        <end position="88"/>
    </location>
</feature>
<evidence type="ECO:0000256" key="8">
    <source>
        <dbReference type="ARBA" id="ARBA00022553"/>
    </source>
</evidence>
<dbReference type="NCBIfam" id="TIGR01494">
    <property type="entry name" value="ATPase_P-type"/>
    <property type="match status" value="2"/>
</dbReference>
<keyword evidence="10" id="KW-0547">Nucleotide-binding</keyword>
<feature type="transmembrane region" description="Helical" evidence="18">
    <location>
        <begin position="815"/>
        <end position="839"/>
    </location>
</feature>
<evidence type="ECO:0000256" key="17">
    <source>
        <dbReference type="ARBA" id="ARBA00047295"/>
    </source>
</evidence>
<sequence>MVRHATDIRPNDGDAASAEFLLGADEALVRLSASRLGLEWPEARARLDFHGPNAPLSDKRKSRWLVLWLSFRNPFNFVLLFLGAVSYFTDDLKATIVLGVMITIATLLRFWQEMKALVQADALRKMVHNTATVYRQGDLPQGIPRDSLDPKAAEIPMRDLVPGDVIRLSAGDLVPADVILLEARDLFVSQSALTGEAMPVEKEAWQPGARVDAGDPFGTTHLALQGTSVISGMARALVLATGAKTYMGFLAGRITGERPATDFDKGVNRVSWILIRFMLVMVPIVFLINGLTKGDWLEAFFFGVAVAVGLTPEMLPMIVNANLARGAVAMSRRKCVVKNMSSIQNLGAMDVLCTDKTGTLTQDRVVLIHHLDIHGKESSRVLEIAYFNSLFQTGLKNLIDRAVIDAAAEQGLRDAARDHECTDELPFDFNRRRLSVLVKAASGTEQLMVTKGATDEMLDVCAFYEDQGRILPLDEAMRAEILRQRDDHNEDGFRVIAVAYKTLPNNHGPLRGEDETQLVLCGTICFLDPPKESAREALRLLKDHGVGVKVITGDNANIARRICRDVELDVSGVLTGTEVEKMDDDELRRAVDQTTIFAKASPMQKARIVRAIKANGHTVGFMGDGVNDAVALREADVGISVDTGTDVAKEAADIILLEKSLLVLEEGVIEGRVTFGNITKYIKMTASSNFGNVFSVLVASAFIPFLPMLAIHLLIQNLLYDISQISIPWDRMDEDWLKTPKKWASGHLTRFMICIGPISSIFDITTYLGMWFLFGANSADKQSLFHSGWFVEGLLSQTLIVHMIRTEKIPFIQSAAAPVVILLSGIIVAIGCLIPFTGFGHSVGLQALPPAYWPFLIITLFAYCVLTQTLKRMYIRRFGAWL</sequence>
<keyword evidence="13" id="KW-1278">Translocase</keyword>
<dbReference type="NCBIfam" id="TIGR01524">
    <property type="entry name" value="ATPase-IIIB_Mg"/>
    <property type="match status" value="1"/>
</dbReference>
<dbReference type="PANTHER" id="PTHR42861">
    <property type="entry name" value="CALCIUM-TRANSPORTING ATPASE"/>
    <property type="match status" value="1"/>
</dbReference>
<dbReference type="SFLD" id="SFLDG00002">
    <property type="entry name" value="C1.7:_P-type_atpase_like"/>
    <property type="match status" value="1"/>
</dbReference>
<feature type="transmembrane region" description="Helical" evidence="18">
    <location>
        <begin position="300"/>
        <end position="324"/>
    </location>
</feature>
<evidence type="ECO:0000256" key="11">
    <source>
        <dbReference type="ARBA" id="ARBA00022840"/>
    </source>
</evidence>
<accession>A0A975G9D0</accession>
<keyword evidence="15 18" id="KW-0472">Membrane</keyword>
<evidence type="ECO:0000256" key="13">
    <source>
        <dbReference type="ARBA" id="ARBA00022967"/>
    </source>
</evidence>
<dbReference type="Gene3D" id="2.70.150.10">
    <property type="entry name" value="Calcium-transporting ATPase, cytoplasmic transduction domain A"/>
    <property type="match status" value="1"/>
</dbReference>
<evidence type="ECO:0000313" key="21">
    <source>
        <dbReference type="Proteomes" id="UP000676169"/>
    </source>
</evidence>
<dbReference type="Pfam" id="PF00690">
    <property type="entry name" value="Cation_ATPase_N"/>
    <property type="match status" value="1"/>
</dbReference>
<dbReference type="RefSeq" id="WP_211631315.1">
    <property type="nucleotide sequence ID" value="NZ_CP073100.1"/>
</dbReference>
<evidence type="ECO:0000256" key="3">
    <source>
        <dbReference type="ARBA" id="ARBA00008746"/>
    </source>
</evidence>
<dbReference type="InterPro" id="IPR023214">
    <property type="entry name" value="HAD_sf"/>
</dbReference>
<name>A0A975G9D0_9BACT</name>
<dbReference type="InterPro" id="IPR018303">
    <property type="entry name" value="ATPase_P-typ_P_site"/>
</dbReference>
<keyword evidence="8" id="KW-0597">Phosphoprotein</keyword>
<dbReference type="InterPro" id="IPR001757">
    <property type="entry name" value="P_typ_ATPase"/>
</dbReference>
<dbReference type="InterPro" id="IPR044492">
    <property type="entry name" value="P_typ_ATPase_HD_dom"/>
</dbReference>
<dbReference type="GO" id="GO:0016887">
    <property type="term" value="F:ATP hydrolysis activity"/>
    <property type="evidence" value="ECO:0007669"/>
    <property type="project" value="InterPro"/>
</dbReference>
<keyword evidence="12" id="KW-0460">Magnesium</keyword>
<dbReference type="SUPFAM" id="SSF81653">
    <property type="entry name" value="Calcium ATPase, transduction domain A"/>
    <property type="match status" value="1"/>
</dbReference>
<evidence type="ECO:0000256" key="14">
    <source>
        <dbReference type="ARBA" id="ARBA00022989"/>
    </source>
</evidence>
<dbReference type="Pfam" id="PF13246">
    <property type="entry name" value="Cation_ATPase"/>
    <property type="match status" value="1"/>
</dbReference>
<evidence type="ECO:0000256" key="10">
    <source>
        <dbReference type="ARBA" id="ARBA00022741"/>
    </source>
</evidence>
<dbReference type="CDD" id="cd02077">
    <property type="entry name" value="P-type_ATPase_Mg"/>
    <property type="match status" value="1"/>
</dbReference>
<comment type="function">
    <text evidence="1">Mediates magnesium influx to the cytosol.</text>
</comment>
<dbReference type="GO" id="GO:0015444">
    <property type="term" value="F:P-type magnesium transporter activity"/>
    <property type="evidence" value="ECO:0007669"/>
    <property type="project" value="UniProtKB-EC"/>
</dbReference>
<keyword evidence="9 18" id="KW-0812">Transmembrane</keyword>
<evidence type="ECO:0000256" key="18">
    <source>
        <dbReference type="SAM" id="Phobius"/>
    </source>
</evidence>
<dbReference type="Gene3D" id="1.20.1110.10">
    <property type="entry name" value="Calcium-transporting ATPase, transmembrane domain"/>
    <property type="match status" value="1"/>
</dbReference>
<dbReference type="EMBL" id="CP073100">
    <property type="protein sequence ID" value="QUE51176.1"/>
    <property type="molecule type" value="Genomic_DNA"/>
</dbReference>
<organism evidence="20 21">
    <name type="scientific">Luteolibacter ambystomatis</name>
    <dbReference type="NCBI Taxonomy" id="2824561"/>
    <lineage>
        <taxon>Bacteria</taxon>
        <taxon>Pseudomonadati</taxon>
        <taxon>Verrucomicrobiota</taxon>
        <taxon>Verrucomicrobiia</taxon>
        <taxon>Verrucomicrobiales</taxon>
        <taxon>Verrucomicrobiaceae</taxon>
        <taxon>Luteolibacter</taxon>
    </lineage>
</organism>